<keyword evidence="13" id="KW-0333">Golgi apparatus</keyword>
<dbReference type="GO" id="GO:0070062">
    <property type="term" value="C:extracellular exosome"/>
    <property type="evidence" value="ECO:0007669"/>
    <property type="project" value="TreeGrafter"/>
</dbReference>
<dbReference type="InterPro" id="IPR011992">
    <property type="entry name" value="EF-hand-dom_pair"/>
</dbReference>
<keyword evidence="12" id="KW-0106">Calcium</keyword>
<name>A0A8S2IQ97_9BILA</name>
<dbReference type="AlphaFoldDB" id="A0A8S2IQ97"/>
<evidence type="ECO:0000256" key="13">
    <source>
        <dbReference type="ARBA" id="ARBA00023034"/>
    </source>
</evidence>
<keyword evidence="11" id="KW-0677">Repeat</keyword>
<dbReference type="GO" id="GO:0016020">
    <property type="term" value="C:membrane"/>
    <property type="evidence" value="ECO:0007669"/>
    <property type="project" value="UniProtKB-SubCell"/>
</dbReference>
<dbReference type="PANTHER" id="PTHR19237">
    <property type="entry name" value="NUCLEOBINDIN"/>
    <property type="match status" value="1"/>
</dbReference>
<evidence type="ECO:0000256" key="14">
    <source>
        <dbReference type="ARBA" id="ARBA00023125"/>
    </source>
</evidence>
<dbReference type="SMART" id="SM00054">
    <property type="entry name" value="EFh"/>
    <property type="match status" value="2"/>
</dbReference>
<organism evidence="21 22">
    <name type="scientific">Didymodactylos carnosus</name>
    <dbReference type="NCBI Taxonomy" id="1234261"/>
    <lineage>
        <taxon>Eukaryota</taxon>
        <taxon>Metazoa</taxon>
        <taxon>Spiralia</taxon>
        <taxon>Gnathifera</taxon>
        <taxon>Rotifera</taxon>
        <taxon>Eurotatoria</taxon>
        <taxon>Bdelloidea</taxon>
        <taxon>Philodinida</taxon>
        <taxon>Philodinidae</taxon>
        <taxon>Didymodactylos</taxon>
    </lineage>
</organism>
<evidence type="ECO:0000256" key="7">
    <source>
        <dbReference type="ARBA" id="ARBA00022525"/>
    </source>
</evidence>
<dbReference type="InterPro" id="IPR057576">
    <property type="entry name" value="NUCB1_N"/>
</dbReference>
<evidence type="ECO:0000256" key="2">
    <source>
        <dbReference type="ARBA" id="ARBA00004496"/>
    </source>
</evidence>
<dbReference type="GO" id="GO:0005509">
    <property type="term" value="F:calcium ion binding"/>
    <property type="evidence" value="ECO:0007669"/>
    <property type="project" value="InterPro"/>
</dbReference>
<evidence type="ECO:0000259" key="19">
    <source>
        <dbReference type="PROSITE" id="PS50222"/>
    </source>
</evidence>
<feature type="region of interest" description="Disordered" evidence="17">
    <location>
        <begin position="408"/>
        <end position="432"/>
    </location>
</feature>
<evidence type="ECO:0000256" key="1">
    <source>
        <dbReference type="ARBA" id="ARBA00004170"/>
    </source>
</evidence>
<feature type="domain" description="EF-hand" evidence="19">
    <location>
        <begin position="265"/>
        <end position="300"/>
    </location>
</feature>
<sequence>MIGMKFILLCHLSIIISVYAPPVLDGPSKKRLDDYPVNNDKPSKDVLDDLEYARYLKEVVEILENDPNFKSIIEKASPDDIKSGNIARHLSLVEHNVRTALDEAKQRELARLRKLVSEKVRLLNDIHRQGGLRGMSAIVTLWRILSYVEVCYNVLLIIDVSEHNYGSPADHVRNLLPQHVDHRNSETFGSLDLEKLIRRASQDLDNLDRKREKEFKEYELQKEYERRQKLAVCKEYYSKNNGSAYRIGSADQMEEVWEDVDHLEPEQFNAKTFFSLHDTNTDGFLDEDEIEALMLKEAEKIHNNTTDGDPVEKQEELDRMREHVMKEFDKNSDRMLSYEEFMTGMNGTGAKNDQGWDSIEDKPVYSDQEFQQFSEHMIDQATIIKHPIDIEYIPFQALPLPLHQQQPKVPEQILSQQQQPPVHIERQKEQQNSIENSTLLLTNNQGHPGQRNQNIPL</sequence>
<keyword evidence="16" id="KW-0175">Coiled coil</keyword>
<dbReference type="Pfam" id="PF13499">
    <property type="entry name" value="EF-hand_7"/>
    <property type="match status" value="1"/>
</dbReference>
<keyword evidence="9" id="KW-0344">Guanine-nucleotide releasing factor</keyword>
<evidence type="ECO:0000256" key="17">
    <source>
        <dbReference type="SAM" id="MobiDB-lite"/>
    </source>
</evidence>
<keyword evidence="15" id="KW-0472">Membrane</keyword>
<accession>A0A8S2IQ97</accession>
<comment type="subcellular location">
    <subcellularLocation>
        <location evidence="2">Cytoplasm</location>
    </subcellularLocation>
    <subcellularLocation>
        <location evidence="3">Golgi apparatus</location>
    </subcellularLocation>
    <subcellularLocation>
        <location evidence="1">Membrane</location>
        <topology evidence="1">Peripheral membrane protein</topology>
    </subcellularLocation>
    <subcellularLocation>
        <location evidence="4">Secreted</location>
    </subcellularLocation>
</comment>
<feature type="coiled-coil region" evidence="16">
    <location>
        <begin position="190"/>
        <end position="217"/>
    </location>
</feature>
<dbReference type="InterPro" id="IPR018247">
    <property type="entry name" value="EF_Hand_1_Ca_BS"/>
</dbReference>
<dbReference type="PROSITE" id="PS50222">
    <property type="entry name" value="EF_HAND_2"/>
    <property type="match status" value="2"/>
</dbReference>
<evidence type="ECO:0000256" key="3">
    <source>
        <dbReference type="ARBA" id="ARBA00004555"/>
    </source>
</evidence>
<evidence type="ECO:0000256" key="15">
    <source>
        <dbReference type="ARBA" id="ARBA00023136"/>
    </source>
</evidence>
<reference evidence="21" key="1">
    <citation type="submission" date="2021-02" db="EMBL/GenBank/DDBJ databases">
        <authorList>
            <person name="Nowell W R."/>
        </authorList>
    </citation>
    <scope>NUCLEOTIDE SEQUENCE</scope>
</reference>
<dbReference type="Proteomes" id="UP000677228">
    <property type="component" value="Unassembled WGS sequence"/>
</dbReference>
<keyword evidence="7" id="KW-0964">Secreted</keyword>
<evidence type="ECO:0000313" key="22">
    <source>
        <dbReference type="Proteomes" id="UP000682733"/>
    </source>
</evidence>
<evidence type="ECO:0000256" key="10">
    <source>
        <dbReference type="ARBA" id="ARBA00022729"/>
    </source>
</evidence>
<dbReference type="PROSITE" id="PS00018">
    <property type="entry name" value="EF_HAND_1"/>
    <property type="match status" value="2"/>
</dbReference>
<proteinExistence type="inferred from homology"/>
<dbReference type="EMBL" id="CAJOBA010006347">
    <property type="protein sequence ID" value="CAF3770241.1"/>
    <property type="molecule type" value="Genomic_DNA"/>
</dbReference>
<comment type="similarity">
    <text evidence="5">Belongs to the nucleobindin family.</text>
</comment>
<gene>
    <name evidence="20" type="ORF">OVA965_LOCUS14549</name>
    <name evidence="21" type="ORF">TMI583_LOCUS14555</name>
</gene>
<dbReference type="GO" id="GO:0005794">
    <property type="term" value="C:Golgi apparatus"/>
    <property type="evidence" value="ECO:0007669"/>
    <property type="project" value="UniProtKB-SubCell"/>
</dbReference>
<feature type="signal peptide" evidence="18">
    <location>
        <begin position="1"/>
        <end position="20"/>
    </location>
</feature>
<dbReference type="SUPFAM" id="SSF47473">
    <property type="entry name" value="EF-hand"/>
    <property type="match status" value="1"/>
</dbReference>
<evidence type="ECO:0000256" key="5">
    <source>
        <dbReference type="ARBA" id="ARBA00008063"/>
    </source>
</evidence>
<feature type="domain" description="EF-hand" evidence="19">
    <location>
        <begin position="316"/>
        <end position="351"/>
    </location>
</feature>
<dbReference type="Gene3D" id="1.10.238.10">
    <property type="entry name" value="EF-hand"/>
    <property type="match status" value="1"/>
</dbReference>
<evidence type="ECO:0000256" key="9">
    <source>
        <dbReference type="ARBA" id="ARBA00022658"/>
    </source>
</evidence>
<dbReference type="Pfam" id="PF25434">
    <property type="entry name" value="NUCB1_N"/>
    <property type="match status" value="1"/>
</dbReference>
<dbReference type="GO" id="GO:0005085">
    <property type="term" value="F:guanyl-nucleotide exchange factor activity"/>
    <property type="evidence" value="ECO:0007669"/>
    <property type="project" value="UniProtKB-KW"/>
</dbReference>
<dbReference type="InterPro" id="IPR002048">
    <property type="entry name" value="EF_hand_dom"/>
</dbReference>
<dbReference type="InterPro" id="IPR040250">
    <property type="entry name" value="Nucleobindin"/>
</dbReference>
<feature type="chain" id="PRO_5036434611" description="EF-hand domain-containing protein" evidence="18">
    <location>
        <begin position="21"/>
        <end position="457"/>
    </location>
</feature>
<comment type="caution">
    <text evidence="21">The sequence shown here is derived from an EMBL/GenBank/DDBJ whole genome shotgun (WGS) entry which is preliminary data.</text>
</comment>
<dbReference type="Proteomes" id="UP000682733">
    <property type="component" value="Unassembled WGS sequence"/>
</dbReference>
<evidence type="ECO:0000256" key="11">
    <source>
        <dbReference type="ARBA" id="ARBA00022737"/>
    </source>
</evidence>
<keyword evidence="10 18" id="KW-0732">Signal</keyword>
<keyword evidence="14" id="KW-0238">DNA-binding</keyword>
<dbReference type="CDD" id="cd00051">
    <property type="entry name" value="EFh"/>
    <property type="match status" value="1"/>
</dbReference>
<evidence type="ECO:0000313" key="21">
    <source>
        <dbReference type="EMBL" id="CAF3770241.1"/>
    </source>
</evidence>
<evidence type="ECO:0000256" key="4">
    <source>
        <dbReference type="ARBA" id="ARBA00004613"/>
    </source>
</evidence>
<dbReference type="GO" id="GO:0003677">
    <property type="term" value="F:DNA binding"/>
    <property type="evidence" value="ECO:0007669"/>
    <property type="project" value="UniProtKB-KW"/>
</dbReference>
<keyword evidence="8" id="KW-0597">Phosphoprotein</keyword>
<evidence type="ECO:0000256" key="8">
    <source>
        <dbReference type="ARBA" id="ARBA00022553"/>
    </source>
</evidence>
<evidence type="ECO:0000256" key="12">
    <source>
        <dbReference type="ARBA" id="ARBA00022837"/>
    </source>
</evidence>
<dbReference type="GO" id="GO:0005793">
    <property type="term" value="C:endoplasmic reticulum-Golgi intermediate compartment"/>
    <property type="evidence" value="ECO:0007669"/>
    <property type="project" value="TreeGrafter"/>
</dbReference>
<dbReference type="EMBL" id="CAJNOK010006338">
    <property type="protein sequence ID" value="CAF1000795.1"/>
    <property type="molecule type" value="Genomic_DNA"/>
</dbReference>
<keyword evidence="6" id="KW-0963">Cytoplasm</keyword>
<evidence type="ECO:0000256" key="18">
    <source>
        <dbReference type="SAM" id="SignalP"/>
    </source>
</evidence>
<evidence type="ECO:0000256" key="16">
    <source>
        <dbReference type="SAM" id="Coils"/>
    </source>
</evidence>
<evidence type="ECO:0000313" key="20">
    <source>
        <dbReference type="EMBL" id="CAF1000795.1"/>
    </source>
</evidence>
<protein>
    <recommendedName>
        <fullName evidence="19">EF-hand domain-containing protein</fullName>
    </recommendedName>
</protein>
<dbReference type="PANTHER" id="PTHR19237:SF20">
    <property type="entry name" value="NUCLEOBINDIN 1"/>
    <property type="match status" value="1"/>
</dbReference>
<evidence type="ECO:0000256" key="6">
    <source>
        <dbReference type="ARBA" id="ARBA00022490"/>
    </source>
</evidence>